<dbReference type="InterPro" id="IPR025714">
    <property type="entry name" value="Methyltranfer_dom"/>
</dbReference>
<dbReference type="Proteomes" id="UP000776252">
    <property type="component" value="Unassembled WGS sequence"/>
</dbReference>
<dbReference type="GO" id="GO:0008168">
    <property type="term" value="F:methyltransferase activity"/>
    <property type="evidence" value="ECO:0007669"/>
    <property type="project" value="UniProtKB-KW"/>
</dbReference>
<gene>
    <name evidence="2" type="ORF">KPL37_14715</name>
</gene>
<dbReference type="PANTHER" id="PTHR43591">
    <property type="entry name" value="METHYLTRANSFERASE"/>
    <property type="match status" value="1"/>
</dbReference>
<dbReference type="Pfam" id="PF13847">
    <property type="entry name" value="Methyltransf_31"/>
    <property type="match status" value="1"/>
</dbReference>
<protein>
    <submittedName>
        <fullName evidence="2">Class I SAM-dependent methyltransferase</fullName>
    </submittedName>
</protein>
<reference evidence="2 3" key="1">
    <citation type="submission" date="2021-06" db="EMBL/GenBank/DDBJ databases">
        <title>Clostridia strains as spoilage organisms.</title>
        <authorList>
            <person name="Wambui J."/>
            <person name="Stephan R."/>
            <person name="Stevens M.J.A."/>
        </authorList>
    </citation>
    <scope>NUCLEOTIDE SEQUENCE [LARGE SCALE GENOMIC DNA]</scope>
    <source>
        <strain evidence="2 3">DSM 14204</strain>
    </source>
</reference>
<dbReference type="CDD" id="cd02440">
    <property type="entry name" value="AdoMet_MTases"/>
    <property type="match status" value="1"/>
</dbReference>
<evidence type="ECO:0000259" key="1">
    <source>
        <dbReference type="Pfam" id="PF13847"/>
    </source>
</evidence>
<feature type="domain" description="Methyltransferase" evidence="1">
    <location>
        <begin position="36"/>
        <end position="140"/>
    </location>
</feature>
<dbReference type="EMBL" id="JAHLDV010000041">
    <property type="protein sequence ID" value="MBU3160975.1"/>
    <property type="molecule type" value="Genomic_DNA"/>
</dbReference>
<name>A0ABS6BWL4_9CLOT</name>
<sequence length="187" mass="21253">MHKFNIKSLEKLDNSTRRQLMPPAQTLKNFQIGAKGSLLDVGCGIGYFSIPAANILKQGNVIGLDIMPEMIDIAKEKAKGITNIEFIKSEEYSFPIQDASIDYVFICNVIHEVENKAKYFNEIRRVLKPSGLLCIIDWEKKETKMGPSINDRISKVEMIKICASANFEHLEDVFINIDHYGLKFQLL</sequence>
<comment type="caution">
    <text evidence="2">The sequence shown here is derived from an EMBL/GenBank/DDBJ whole genome shotgun (WGS) entry which is preliminary data.</text>
</comment>
<keyword evidence="2" id="KW-0808">Transferase</keyword>
<keyword evidence="3" id="KW-1185">Reference proteome</keyword>
<evidence type="ECO:0000313" key="3">
    <source>
        <dbReference type="Proteomes" id="UP000776252"/>
    </source>
</evidence>
<keyword evidence="2" id="KW-0489">Methyltransferase</keyword>
<dbReference type="RefSeq" id="WP_216150542.1">
    <property type="nucleotide sequence ID" value="NZ_JAHLDV010000041.1"/>
</dbReference>
<organism evidence="2 3">
    <name type="scientific">Clostridium frigoris</name>
    <dbReference type="NCBI Taxonomy" id="205327"/>
    <lineage>
        <taxon>Bacteria</taxon>
        <taxon>Bacillati</taxon>
        <taxon>Bacillota</taxon>
        <taxon>Clostridia</taxon>
        <taxon>Eubacteriales</taxon>
        <taxon>Clostridiaceae</taxon>
        <taxon>Clostridium</taxon>
    </lineage>
</organism>
<dbReference type="GO" id="GO:0032259">
    <property type="term" value="P:methylation"/>
    <property type="evidence" value="ECO:0007669"/>
    <property type="project" value="UniProtKB-KW"/>
</dbReference>
<proteinExistence type="predicted"/>
<evidence type="ECO:0000313" key="2">
    <source>
        <dbReference type="EMBL" id="MBU3160975.1"/>
    </source>
</evidence>
<accession>A0ABS6BWL4</accession>
<dbReference type="PANTHER" id="PTHR43591:SF24">
    <property type="entry name" value="2-METHOXY-6-POLYPRENYL-1,4-BENZOQUINOL METHYLASE, MITOCHONDRIAL"/>
    <property type="match status" value="1"/>
</dbReference>